<comment type="caution">
    <text evidence="2">The sequence shown here is derived from an EMBL/GenBank/DDBJ whole genome shotgun (WGS) entry which is preliminary data.</text>
</comment>
<keyword evidence="3" id="KW-1185">Reference proteome</keyword>
<dbReference type="Proteomes" id="UP000785679">
    <property type="component" value="Unassembled WGS sequence"/>
</dbReference>
<evidence type="ECO:0000256" key="1">
    <source>
        <dbReference type="SAM" id="MobiDB-lite"/>
    </source>
</evidence>
<name>A0A8J8NHA6_HALGN</name>
<organism evidence="2 3">
    <name type="scientific">Halteria grandinella</name>
    <dbReference type="NCBI Taxonomy" id="5974"/>
    <lineage>
        <taxon>Eukaryota</taxon>
        <taxon>Sar</taxon>
        <taxon>Alveolata</taxon>
        <taxon>Ciliophora</taxon>
        <taxon>Intramacronucleata</taxon>
        <taxon>Spirotrichea</taxon>
        <taxon>Stichotrichia</taxon>
        <taxon>Sporadotrichida</taxon>
        <taxon>Halteriidae</taxon>
        <taxon>Halteria</taxon>
    </lineage>
</organism>
<evidence type="ECO:0000313" key="3">
    <source>
        <dbReference type="Proteomes" id="UP000785679"/>
    </source>
</evidence>
<proteinExistence type="predicted"/>
<dbReference type="AlphaFoldDB" id="A0A8J8NHA6"/>
<protein>
    <submittedName>
        <fullName evidence="2">Uncharacterized protein</fullName>
    </submittedName>
</protein>
<feature type="region of interest" description="Disordered" evidence="1">
    <location>
        <begin position="138"/>
        <end position="161"/>
    </location>
</feature>
<accession>A0A8J8NHA6</accession>
<gene>
    <name evidence="2" type="ORF">FGO68_gene9251</name>
</gene>
<sequence length="385" mass="44451">MQINQEATEALVAHFRIREKMFKFGARQNKMVGLVARVRTQLIQLFPVSPYQTMTRLVFSKNTSSSYFKTSAHRKQVSQRTILATYRSQRQAYFPFIAIQYARSSKFSIYFARRLFIVLSNFNRDIYTKDQAENLFRKNKASQSPSKHDTKAQNQPAPPVSMQSKRVNITDFTRSISAIYGIIYNNDEKERRAEVSNGLRISKNFKLEISSPTLVENSIQVEIIYRLLDETGRGFVRRNDLKIILDNIFHATGAHSNEIVLLFQEIKELAEAYNLHLKTSALQEFNGKQQPSSYQGSDFQKSSCVKSEHAQNIQDMINQAKICPSSRYKKITTSKINQKGLNLDELISLKREVIFLIIEGVFKLARGEEFLKREALLSFTIKDEE</sequence>
<reference evidence="2" key="1">
    <citation type="submission" date="2019-06" db="EMBL/GenBank/DDBJ databases">
        <authorList>
            <person name="Zheng W."/>
        </authorList>
    </citation>
    <scope>NUCLEOTIDE SEQUENCE</scope>
    <source>
        <strain evidence="2">QDHG01</strain>
    </source>
</reference>
<dbReference type="EMBL" id="RRYP01016669">
    <property type="protein sequence ID" value="TNV74743.1"/>
    <property type="molecule type" value="Genomic_DNA"/>
</dbReference>
<evidence type="ECO:0000313" key="2">
    <source>
        <dbReference type="EMBL" id="TNV74743.1"/>
    </source>
</evidence>